<dbReference type="EMBL" id="BPLQ01004126">
    <property type="protein sequence ID" value="GIY05836.1"/>
    <property type="molecule type" value="Genomic_DNA"/>
</dbReference>
<dbReference type="AlphaFoldDB" id="A0AAV4Q9Z3"/>
<reference evidence="1 2" key="1">
    <citation type="submission" date="2021-06" db="EMBL/GenBank/DDBJ databases">
        <title>Caerostris darwini draft genome.</title>
        <authorList>
            <person name="Kono N."/>
            <person name="Arakawa K."/>
        </authorList>
    </citation>
    <scope>NUCLEOTIDE SEQUENCE [LARGE SCALE GENOMIC DNA]</scope>
</reference>
<keyword evidence="2" id="KW-1185">Reference proteome</keyword>
<evidence type="ECO:0000313" key="1">
    <source>
        <dbReference type="EMBL" id="GIY05836.1"/>
    </source>
</evidence>
<name>A0AAV4Q9Z3_9ARAC</name>
<sequence length="87" mass="9928">MCVSSSCCPTLCFPFDHPEIMHWEISSRTRGVDSFAATTHLSTCSNTYFSWPQKDSCYLGIGIRRENFSSDKDELGQEGTRHESREE</sequence>
<comment type="caution">
    <text evidence="1">The sequence shown here is derived from an EMBL/GenBank/DDBJ whole genome shotgun (WGS) entry which is preliminary data.</text>
</comment>
<evidence type="ECO:0000313" key="2">
    <source>
        <dbReference type="Proteomes" id="UP001054837"/>
    </source>
</evidence>
<organism evidence="1 2">
    <name type="scientific">Caerostris darwini</name>
    <dbReference type="NCBI Taxonomy" id="1538125"/>
    <lineage>
        <taxon>Eukaryota</taxon>
        <taxon>Metazoa</taxon>
        <taxon>Ecdysozoa</taxon>
        <taxon>Arthropoda</taxon>
        <taxon>Chelicerata</taxon>
        <taxon>Arachnida</taxon>
        <taxon>Araneae</taxon>
        <taxon>Araneomorphae</taxon>
        <taxon>Entelegynae</taxon>
        <taxon>Araneoidea</taxon>
        <taxon>Araneidae</taxon>
        <taxon>Caerostris</taxon>
    </lineage>
</organism>
<dbReference type="Proteomes" id="UP001054837">
    <property type="component" value="Unassembled WGS sequence"/>
</dbReference>
<proteinExistence type="predicted"/>
<gene>
    <name evidence="1" type="ORF">CDAR_316221</name>
</gene>
<accession>A0AAV4Q9Z3</accession>
<protein>
    <submittedName>
        <fullName evidence="1">Uncharacterized protein</fullName>
    </submittedName>
</protein>